<evidence type="ECO:0000313" key="3">
    <source>
        <dbReference type="Proteomes" id="UP000008311"/>
    </source>
</evidence>
<dbReference type="PANTHER" id="PTHR10378">
    <property type="entry name" value="LIM DOMAIN-BINDING PROTEIN"/>
    <property type="match status" value="1"/>
</dbReference>
<reference evidence="3" key="1">
    <citation type="journal article" date="2010" name="Nat. Biotechnol.">
        <title>Draft genome sequence of the oilseed species Ricinus communis.</title>
        <authorList>
            <person name="Chan A.P."/>
            <person name="Crabtree J."/>
            <person name="Zhao Q."/>
            <person name="Lorenzi H."/>
            <person name="Orvis J."/>
            <person name="Puiu D."/>
            <person name="Melake-Berhan A."/>
            <person name="Jones K.M."/>
            <person name="Redman J."/>
            <person name="Chen G."/>
            <person name="Cahoon E.B."/>
            <person name="Gedil M."/>
            <person name="Stanke M."/>
            <person name="Haas B.J."/>
            <person name="Wortman J.R."/>
            <person name="Fraser-Liggett C.M."/>
            <person name="Ravel J."/>
            <person name="Rabinowicz P.D."/>
        </authorList>
    </citation>
    <scope>NUCLEOTIDE SEQUENCE [LARGE SCALE GENOMIC DNA]</scope>
    <source>
        <strain evidence="3">cv. Hale</strain>
    </source>
</reference>
<evidence type="ECO:0000313" key="2">
    <source>
        <dbReference type="EMBL" id="EEF51098.1"/>
    </source>
</evidence>
<dbReference type="GO" id="GO:0005667">
    <property type="term" value="C:transcription regulator complex"/>
    <property type="evidence" value="ECO:0000318"/>
    <property type="project" value="GO_Central"/>
</dbReference>
<dbReference type="eggNOG" id="ENOG502QURB">
    <property type="taxonomic scope" value="Eukaryota"/>
</dbReference>
<dbReference type="InParanoid" id="B9RC27"/>
<dbReference type="InterPro" id="IPR029005">
    <property type="entry name" value="LIM-bd/SEUSS"/>
</dbReference>
<sequence>MSIGVELHDIRSCVWRPADTTPSTLNSLTNLGLSVGASCSLSGFNSAVLEGPDLHRRVSGDMDHVNVAALPWFSSHNSHISGSPAPSGSSTVQQDSQVGQNCSRVLKRKWQQGGISTKSQCELKKSQNLLLNAEKRELSISNEMYDRPRFDTKQDAVLHQHNIQQLLQSQNNRQLQGHSQVLEALVHQHKLENQKRQRKLQSPPEMQEVELKEQRQQQMRDYLQQLALQEVHHIHPFNSNVCSRRLKQYMYHLQHRPPNSDIAYWRKFVAEYYAPCAKKRWCLSLCDDFTPHADCVFPRAAVGTWHCGLCGTKCGRGYEATFEVLPRLNKIHFESGVIDELLFLELPQECRLPSGLIMLEYEKAVHETVFDQLHVVRKGKLRVVFTLGLKILSWEFCSHNHEELLPRSSVASKVNEFVHAAQKLQTTIKCGGSDKISLHTLGENYNMLLSTGCKLQSNLDLQLVGEFELSKRYIRCLQIADVLNNMKDLMTFSWENKIGPIQSLKNYSQKFTTTKFHRDEYQEKEKLEIAHGMSNDTTKLLSTSHGLSSNKNENSNISKDGLLTGSEKAALMHASDYCKLPRQTSSSSNFSKLVESNLYKGTNQNQFAVPELFQGLKTSTPEFSQNLPLSSSHFQESNRNTHELLIQKLLQGMVNNSRAAKEPVNHIIKDGTAGLPENSKGTGISENLISKNSTSLEITADTASSSIVVKKSGFKASKQQRSSPSLDKRELTLPKSLCLPEVHNMFHGLC</sequence>
<dbReference type="EMBL" id="EQ973774">
    <property type="protein sequence ID" value="EEF51098.1"/>
    <property type="molecule type" value="Genomic_DNA"/>
</dbReference>
<dbReference type="Proteomes" id="UP000008311">
    <property type="component" value="Unassembled WGS sequence"/>
</dbReference>
<organism evidence="2 3">
    <name type="scientific">Ricinus communis</name>
    <name type="common">Castor bean</name>
    <dbReference type="NCBI Taxonomy" id="3988"/>
    <lineage>
        <taxon>Eukaryota</taxon>
        <taxon>Viridiplantae</taxon>
        <taxon>Streptophyta</taxon>
        <taxon>Embryophyta</taxon>
        <taxon>Tracheophyta</taxon>
        <taxon>Spermatophyta</taxon>
        <taxon>Magnoliopsida</taxon>
        <taxon>eudicotyledons</taxon>
        <taxon>Gunneridae</taxon>
        <taxon>Pentapetalae</taxon>
        <taxon>rosids</taxon>
        <taxon>fabids</taxon>
        <taxon>Malpighiales</taxon>
        <taxon>Euphorbiaceae</taxon>
        <taxon>Acalyphoideae</taxon>
        <taxon>Acalypheae</taxon>
        <taxon>Ricinus</taxon>
    </lineage>
</organism>
<protein>
    <submittedName>
        <fullName evidence="2">Transcriptional corepressor SEUSS, putative</fullName>
    </submittedName>
</protein>
<dbReference type="GO" id="GO:0003712">
    <property type="term" value="F:transcription coregulator activity"/>
    <property type="evidence" value="ECO:0000318"/>
    <property type="project" value="GO_Central"/>
</dbReference>
<gene>
    <name evidence="2" type="ORF">RCOM_1684250</name>
</gene>
<dbReference type="GO" id="GO:0000122">
    <property type="term" value="P:negative regulation of transcription by RNA polymerase II"/>
    <property type="evidence" value="ECO:0000318"/>
    <property type="project" value="GO_Central"/>
</dbReference>
<dbReference type="AlphaFoldDB" id="B9RC27"/>
<feature type="region of interest" description="Disordered" evidence="1">
    <location>
        <begin position="79"/>
        <end position="98"/>
    </location>
</feature>
<dbReference type="STRING" id="3988.B9RC27"/>
<evidence type="ECO:0000256" key="1">
    <source>
        <dbReference type="SAM" id="MobiDB-lite"/>
    </source>
</evidence>
<dbReference type="GO" id="GO:0045944">
    <property type="term" value="P:positive regulation of transcription by RNA polymerase II"/>
    <property type="evidence" value="ECO:0000318"/>
    <property type="project" value="GO_Central"/>
</dbReference>
<accession>B9RC27</accession>
<dbReference type="Pfam" id="PF01803">
    <property type="entry name" value="LIM_bind"/>
    <property type="match status" value="1"/>
</dbReference>
<dbReference type="GO" id="GO:0005634">
    <property type="term" value="C:nucleus"/>
    <property type="evidence" value="ECO:0000318"/>
    <property type="project" value="GO_Central"/>
</dbReference>
<name>B9RC27_RICCO</name>
<keyword evidence="3" id="KW-1185">Reference proteome</keyword>
<proteinExistence type="predicted"/>